<evidence type="ECO:0000256" key="4">
    <source>
        <dbReference type="ARBA" id="ARBA00022694"/>
    </source>
</evidence>
<evidence type="ECO:0000256" key="3">
    <source>
        <dbReference type="ARBA" id="ARBA00022598"/>
    </source>
</evidence>
<dbReference type="InterPro" id="IPR014729">
    <property type="entry name" value="Rossmann-like_a/b/a_fold"/>
</dbReference>
<dbReference type="SUPFAM" id="SSF52402">
    <property type="entry name" value="Adenine nucleotide alpha hydrolases-like"/>
    <property type="match status" value="1"/>
</dbReference>
<protein>
    <recommendedName>
        <fullName evidence="8">tRNA(Ile)-lysidine synthase</fullName>
        <ecNumber evidence="8">6.3.4.19</ecNumber>
    </recommendedName>
    <alternativeName>
        <fullName evidence="8">tRNA(Ile)-2-lysyl-cytidine synthase</fullName>
    </alternativeName>
    <alternativeName>
        <fullName evidence="8">tRNA(Ile)-lysidine synthetase</fullName>
    </alternativeName>
</protein>
<dbReference type="InterPro" id="IPR012795">
    <property type="entry name" value="tRNA_Ile_lys_synt_N"/>
</dbReference>
<keyword evidence="11" id="KW-1185">Reference proteome</keyword>
<dbReference type="EMBL" id="VVIQ01000004">
    <property type="protein sequence ID" value="MUL27738.1"/>
    <property type="molecule type" value="Genomic_DNA"/>
</dbReference>
<sequence length="461" mass="52346">MLNKIRRYIASEQLLKPKAHCLVALSGGADSVALLLTMRQLGYETDAVHCNFHLRGDESNRDEEYCQSLCKQLNIPLHIAHFDTLTYAEVHKVSIEMAARELRYRYFFQLKEALGADAICVGHHQEDSVETILINLVRGTGLSGMLGIRPKKGDIVRPLLCVSRKEIEEYLHQQAISYVTDSTNLVDDVVRNKLRLNILPQLAAINPSVNDAILTTARHLMDVDKIVEASLLQALQSAVKPLRNGQEISFKRSFISEENVPFALDLQVVRQFPAPSYLLFYVLKPLGFTTSQITEVAELANEKTGQLWESAAYELTHDRHSLLVLPLEHDVPRPLVIPETGRYIYDEHTSIRLTTSFRNPQTPLSFSKDANIIDLDATSIRFPLTLRRTEVGDRFTPLGMQGTQLVSDFLTNRKRNRFEKRTQLVLQDATGTILWVVGQRINHHFRLTEETTKCLRVEALL</sequence>
<comment type="domain">
    <text evidence="8">The N-terminal region contains the highly conserved SGGXDS motif, predicted to be a P-loop motif involved in ATP binding.</text>
</comment>
<evidence type="ECO:0000313" key="10">
    <source>
        <dbReference type="EMBL" id="MUL27738.1"/>
    </source>
</evidence>
<dbReference type="GO" id="GO:0005737">
    <property type="term" value="C:cytoplasm"/>
    <property type="evidence" value="ECO:0007669"/>
    <property type="project" value="UniProtKB-SubCell"/>
</dbReference>
<feature type="domain" description="Lysidine-tRNA(Ile) synthetase C-terminal" evidence="9">
    <location>
        <begin position="384"/>
        <end position="457"/>
    </location>
</feature>
<accession>A0A7C9LPG3</accession>
<dbReference type="Proteomes" id="UP000482295">
    <property type="component" value="Unassembled WGS sequence"/>
</dbReference>
<dbReference type="GO" id="GO:0032267">
    <property type="term" value="F:tRNA(Ile)-lysidine synthase activity"/>
    <property type="evidence" value="ECO:0007669"/>
    <property type="project" value="UniProtKB-EC"/>
</dbReference>
<keyword evidence="5 8" id="KW-0547">Nucleotide-binding</keyword>
<feature type="binding site" evidence="8">
    <location>
        <begin position="26"/>
        <end position="31"/>
    </location>
    <ligand>
        <name>ATP</name>
        <dbReference type="ChEBI" id="CHEBI:30616"/>
    </ligand>
</feature>
<dbReference type="AlphaFoldDB" id="A0A7C9LPG3"/>
<evidence type="ECO:0000256" key="5">
    <source>
        <dbReference type="ARBA" id="ARBA00022741"/>
    </source>
</evidence>
<evidence type="ECO:0000256" key="1">
    <source>
        <dbReference type="ARBA" id="ARBA00004496"/>
    </source>
</evidence>
<dbReference type="Gene3D" id="3.40.50.620">
    <property type="entry name" value="HUPs"/>
    <property type="match status" value="1"/>
</dbReference>
<dbReference type="PANTHER" id="PTHR43033:SF1">
    <property type="entry name" value="TRNA(ILE)-LYSIDINE SYNTHASE-RELATED"/>
    <property type="match status" value="1"/>
</dbReference>
<dbReference type="EC" id="6.3.4.19" evidence="8"/>
<keyword evidence="6 8" id="KW-0067">ATP-binding</keyword>
<dbReference type="RefSeq" id="WP_155715786.1">
    <property type="nucleotide sequence ID" value="NZ_VVIQ01000004.1"/>
</dbReference>
<dbReference type="HAMAP" id="MF_01161">
    <property type="entry name" value="tRNA_Ile_lys_synt"/>
    <property type="match status" value="1"/>
</dbReference>
<comment type="subcellular location">
    <subcellularLocation>
        <location evidence="1 8">Cytoplasm</location>
    </subcellularLocation>
</comment>
<comment type="similarity">
    <text evidence="8">Belongs to the tRNA(Ile)-lysidine synthase family.</text>
</comment>
<keyword evidence="4 8" id="KW-0819">tRNA processing</keyword>
<comment type="caution">
    <text evidence="10">The sequence shown here is derived from an EMBL/GenBank/DDBJ whole genome shotgun (WGS) entry which is preliminary data.</text>
</comment>
<comment type="function">
    <text evidence="8">Ligates lysine onto the cytidine present at position 34 of the AUA codon-specific tRNA(Ile) that contains the anticodon CAU, in an ATP-dependent manner. Cytidine is converted to lysidine, thus changing the amino acid specificity of the tRNA from methionine to isoleucine.</text>
</comment>
<evidence type="ECO:0000259" key="9">
    <source>
        <dbReference type="SMART" id="SM00977"/>
    </source>
</evidence>
<evidence type="ECO:0000256" key="2">
    <source>
        <dbReference type="ARBA" id="ARBA00022490"/>
    </source>
</evidence>
<dbReference type="InterPro" id="IPR011063">
    <property type="entry name" value="TilS/TtcA_N"/>
</dbReference>
<dbReference type="CDD" id="cd01992">
    <property type="entry name" value="TilS_N"/>
    <property type="match status" value="1"/>
</dbReference>
<name>A0A7C9LPG3_9BACT</name>
<dbReference type="Pfam" id="PF01171">
    <property type="entry name" value="ATP_bind_3"/>
    <property type="match status" value="1"/>
</dbReference>
<dbReference type="SMART" id="SM00977">
    <property type="entry name" value="TilS_C"/>
    <property type="match status" value="1"/>
</dbReference>
<reference evidence="10 11" key="1">
    <citation type="submission" date="2019-09" db="EMBL/GenBank/DDBJ databases">
        <title>Prevotella A2879 sp. nov., isolated from an abscess of a patient.</title>
        <authorList>
            <person name="Buhl M."/>
            <person name="Oberhettinger P."/>
        </authorList>
    </citation>
    <scope>NUCLEOTIDE SEQUENCE [LARGE SCALE GENOMIC DNA]</scope>
    <source>
        <strain evidence="10 11">A2879</strain>
    </source>
</reference>
<dbReference type="GO" id="GO:0005524">
    <property type="term" value="F:ATP binding"/>
    <property type="evidence" value="ECO:0007669"/>
    <property type="project" value="UniProtKB-UniRule"/>
</dbReference>
<organism evidence="10 11">
    <name type="scientific">Prevotella vespertina</name>
    <dbReference type="NCBI Taxonomy" id="2608404"/>
    <lineage>
        <taxon>Bacteria</taxon>
        <taxon>Pseudomonadati</taxon>
        <taxon>Bacteroidota</taxon>
        <taxon>Bacteroidia</taxon>
        <taxon>Bacteroidales</taxon>
        <taxon>Prevotellaceae</taxon>
        <taxon>Prevotella</taxon>
    </lineage>
</organism>
<dbReference type="PANTHER" id="PTHR43033">
    <property type="entry name" value="TRNA(ILE)-LYSIDINE SYNTHASE-RELATED"/>
    <property type="match status" value="1"/>
</dbReference>
<dbReference type="InterPro" id="IPR012796">
    <property type="entry name" value="Lysidine-tRNA-synth_C"/>
</dbReference>
<dbReference type="NCBIfam" id="TIGR02432">
    <property type="entry name" value="lysidine_TilS_N"/>
    <property type="match status" value="1"/>
</dbReference>
<gene>
    <name evidence="8 10" type="primary">tilS</name>
    <name evidence="10" type="ORF">F0475_05335</name>
</gene>
<keyword evidence="2 8" id="KW-0963">Cytoplasm</keyword>
<evidence type="ECO:0000313" key="11">
    <source>
        <dbReference type="Proteomes" id="UP000482295"/>
    </source>
</evidence>
<evidence type="ECO:0000256" key="8">
    <source>
        <dbReference type="HAMAP-Rule" id="MF_01161"/>
    </source>
</evidence>
<evidence type="ECO:0000256" key="6">
    <source>
        <dbReference type="ARBA" id="ARBA00022840"/>
    </source>
</evidence>
<evidence type="ECO:0000256" key="7">
    <source>
        <dbReference type="ARBA" id="ARBA00048539"/>
    </source>
</evidence>
<proteinExistence type="inferred from homology"/>
<comment type="catalytic activity">
    <reaction evidence="7 8">
        <text>cytidine(34) in tRNA(Ile2) + L-lysine + ATP = lysidine(34) in tRNA(Ile2) + AMP + diphosphate + H(+)</text>
        <dbReference type="Rhea" id="RHEA:43744"/>
        <dbReference type="Rhea" id="RHEA-COMP:10625"/>
        <dbReference type="Rhea" id="RHEA-COMP:10670"/>
        <dbReference type="ChEBI" id="CHEBI:15378"/>
        <dbReference type="ChEBI" id="CHEBI:30616"/>
        <dbReference type="ChEBI" id="CHEBI:32551"/>
        <dbReference type="ChEBI" id="CHEBI:33019"/>
        <dbReference type="ChEBI" id="CHEBI:82748"/>
        <dbReference type="ChEBI" id="CHEBI:83665"/>
        <dbReference type="ChEBI" id="CHEBI:456215"/>
        <dbReference type="EC" id="6.3.4.19"/>
    </reaction>
</comment>
<keyword evidence="3 8" id="KW-0436">Ligase</keyword>
<dbReference type="InterPro" id="IPR012094">
    <property type="entry name" value="tRNA_Ile_lys_synt"/>
</dbReference>
<dbReference type="GO" id="GO:0006400">
    <property type="term" value="P:tRNA modification"/>
    <property type="evidence" value="ECO:0007669"/>
    <property type="project" value="UniProtKB-UniRule"/>
</dbReference>